<dbReference type="PROSITE" id="PS51721">
    <property type="entry name" value="G_CP"/>
    <property type="match status" value="1"/>
</dbReference>
<dbReference type="NCBIfam" id="TIGR03596">
    <property type="entry name" value="GTPase_YlqF"/>
    <property type="match status" value="1"/>
</dbReference>
<dbReference type="CDD" id="cd01856">
    <property type="entry name" value="YlqF"/>
    <property type="match status" value="1"/>
</dbReference>
<dbReference type="EMBL" id="CYHH01000001">
    <property type="protein sequence ID" value="CUB04792.1"/>
    <property type="molecule type" value="Genomic_DNA"/>
</dbReference>
<evidence type="ECO:0000256" key="2">
    <source>
        <dbReference type="ARBA" id="ARBA00023134"/>
    </source>
</evidence>
<sequence>MPIQWFPGHMHAARRKLEETLADVDVLIEVLDARIPAASRNPLLETLRRSRQRPCLKLLNKADLADPARTAEWIAAFEREEGVRALAVCAKNPADVRRILPACERLAPHRSEPTKPLRLMIAGIPNVGKSTLLNALLGRKAAKVGDEPAVTKSVQRYDLPGLRSITDTPGLMWPKIEFDADGYLLAACHAIGRNAVAEEEVAAFLAETLLAQGYADRLTARYRFDPTGMNGDEIVEAIGERRGCRRKGGELDREKAANVLLQDFREGKLGPLTLETPASRAAMIAAHEAAQLVEDDVPQPTSR</sequence>
<accession>A0A0K6IN96</accession>
<reference evidence="7" key="1">
    <citation type="submission" date="2015-08" db="EMBL/GenBank/DDBJ databases">
        <authorList>
            <person name="Babu N.S."/>
            <person name="Beckwith C.J."/>
            <person name="Beseler K.G."/>
            <person name="Brison A."/>
            <person name="Carone J.V."/>
            <person name="Caskin T.P."/>
            <person name="Diamond M."/>
            <person name="Durham M.E."/>
            <person name="Foxe J.M."/>
            <person name="Go M."/>
            <person name="Henderson B.A."/>
            <person name="Jones I.B."/>
            <person name="McGettigan J.A."/>
            <person name="Micheletti S.J."/>
            <person name="Nasrallah M.E."/>
            <person name="Ortiz D."/>
            <person name="Piller C.R."/>
            <person name="Privatt S.R."/>
            <person name="Schneider S.L."/>
            <person name="Sharp S."/>
            <person name="Smith T.C."/>
            <person name="Stanton J.D."/>
            <person name="Ullery H.E."/>
            <person name="Wilson R.J."/>
            <person name="Serrano M.G."/>
            <person name="Buck G."/>
            <person name="Lee V."/>
            <person name="Wang Y."/>
            <person name="Carvalho R."/>
            <person name="Voegtly L."/>
            <person name="Shi R."/>
            <person name="Duckworth R."/>
            <person name="Johnson A."/>
            <person name="Loviza R."/>
            <person name="Walstead R."/>
            <person name="Shah Z."/>
            <person name="Kiflezghi M."/>
            <person name="Wade K."/>
            <person name="Ball S.L."/>
            <person name="Bradley K.W."/>
            <person name="Asai D.J."/>
            <person name="Bowman C.A."/>
            <person name="Russell D.A."/>
            <person name="Pope W.H."/>
            <person name="Jacobs-Sera D."/>
            <person name="Hendrix R.W."/>
            <person name="Hatfull G.F."/>
        </authorList>
    </citation>
    <scope>NUCLEOTIDE SEQUENCE [LARGE SCALE GENOMIC DNA]</scope>
    <source>
        <strain evidence="7">JCM 19170</strain>
    </source>
</reference>
<feature type="domain" description="CP-type G" evidence="5">
    <location>
        <begin position="14"/>
        <end position="174"/>
    </location>
</feature>
<feature type="binding site" evidence="4">
    <location>
        <begin position="60"/>
        <end position="63"/>
    </location>
    <ligand>
        <name>GTP</name>
        <dbReference type="ChEBI" id="CHEBI:37565"/>
    </ligand>
</feature>
<dbReference type="InterPro" id="IPR006073">
    <property type="entry name" value="GTP-bd"/>
</dbReference>
<dbReference type="OrthoDB" id="9779790at2"/>
<dbReference type="InterPro" id="IPR030378">
    <property type="entry name" value="G_CP_dom"/>
</dbReference>
<dbReference type="PANTHER" id="PTHR45782">
    <property type="entry name" value="MITOCHONDRIAL RIBOSOME-ASSOCIATED GTPASE 1"/>
    <property type="match status" value="1"/>
</dbReference>
<evidence type="ECO:0000313" key="7">
    <source>
        <dbReference type="Proteomes" id="UP000182108"/>
    </source>
</evidence>
<keyword evidence="7" id="KW-1185">Reference proteome</keyword>
<keyword evidence="3" id="KW-0963">Cytoplasm</keyword>
<evidence type="ECO:0000256" key="3">
    <source>
        <dbReference type="PIRNR" id="PIRNR006230"/>
    </source>
</evidence>
<dbReference type="InterPro" id="IPR016478">
    <property type="entry name" value="GTPase_MTG1"/>
</dbReference>
<feature type="binding site" evidence="4">
    <location>
        <begin position="126"/>
        <end position="131"/>
    </location>
    <ligand>
        <name>GTP</name>
        <dbReference type="ChEBI" id="CHEBI:37565"/>
    </ligand>
</feature>
<dbReference type="PIRSF" id="PIRSF006230">
    <property type="entry name" value="MG442"/>
    <property type="match status" value="1"/>
</dbReference>
<protein>
    <recommendedName>
        <fullName evidence="3">Ribosome biogenesis GTPase A</fullName>
    </recommendedName>
</protein>
<dbReference type="Gene3D" id="3.40.50.300">
    <property type="entry name" value="P-loop containing nucleotide triphosphate hydrolases"/>
    <property type="match status" value="1"/>
</dbReference>
<evidence type="ECO:0000256" key="1">
    <source>
        <dbReference type="ARBA" id="ARBA00022741"/>
    </source>
</evidence>
<gene>
    <name evidence="6" type="ORF">Ga0061068_10175</name>
</gene>
<name>A0A0K6IN96_9PROT</name>
<evidence type="ECO:0000313" key="6">
    <source>
        <dbReference type="EMBL" id="CUB04792.1"/>
    </source>
</evidence>
<comment type="similarity">
    <text evidence="3">Belongs to the TRAFAC class YlqF/YawG GTPase family. MTG1 subfamily.</text>
</comment>
<dbReference type="SUPFAM" id="SSF52540">
    <property type="entry name" value="P-loop containing nucleoside triphosphate hydrolases"/>
    <property type="match status" value="1"/>
</dbReference>
<dbReference type="InterPro" id="IPR023179">
    <property type="entry name" value="GTP-bd_ortho_bundle_sf"/>
</dbReference>
<feature type="binding site" evidence="4">
    <location>
        <position position="170"/>
    </location>
    <ligand>
        <name>GTP</name>
        <dbReference type="ChEBI" id="CHEBI:37565"/>
    </ligand>
</feature>
<dbReference type="GO" id="GO:0005525">
    <property type="term" value="F:GTP binding"/>
    <property type="evidence" value="ECO:0007669"/>
    <property type="project" value="UniProtKB-KW"/>
</dbReference>
<comment type="function">
    <text evidence="3">Required for a late step of 50S ribosomal subunit assembly. Has GTPase activity.</text>
</comment>
<evidence type="ECO:0000256" key="4">
    <source>
        <dbReference type="PIRSR" id="PIRSR006230-1"/>
    </source>
</evidence>
<comment type="subcellular location">
    <subcellularLocation>
        <location evidence="3">Cytoplasm</location>
    </subcellularLocation>
</comment>
<dbReference type="GO" id="GO:0003924">
    <property type="term" value="F:GTPase activity"/>
    <property type="evidence" value="ECO:0007669"/>
    <property type="project" value="TreeGrafter"/>
</dbReference>
<dbReference type="InterPro" id="IPR019991">
    <property type="entry name" value="GTP-bd_ribosome_bgen"/>
</dbReference>
<keyword evidence="1 3" id="KW-0547">Nucleotide-binding</keyword>
<dbReference type="Gene3D" id="1.10.1580.10">
    <property type="match status" value="1"/>
</dbReference>
<dbReference type="GO" id="GO:0005737">
    <property type="term" value="C:cytoplasm"/>
    <property type="evidence" value="ECO:0007669"/>
    <property type="project" value="UniProtKB-SubCell"/>
</dbReference>
<dbReference type="RefSeq" id="WP_055422472.1">
    <property type="nucleotide sequence ID" value="NZ_CYHH01000001.1"/>
</dbReference>
<dbReference type="PANTHER" id="PTHR45782:SF4">
    <property type="entry name" value="MITOCHONDRIAL RIBOSOME-ASSOCIATED GTPASE 1"/>
    <property type="match status" value="1"/>
</dbReference>
<keyword evidence="2 3" id="KW-0342">GTP-binding</keyword>
<dbReference type="GO" id="GO:0006412">
    <property type="term" value="P:translation"/>
    <property type="evidence" value="ECO:0007669"/>
    <property type="project" value="TreeGrafter"/>
</dbReference>
<dbReference type="Proteomes" id="UP000182108">
    <property type="component" value="Unassembled WGS sequence"/>
</dbReference>
<dbReference type="Pfam" id="PF01926">
    <property type="entry name" value="MMR_HSR1"/>
    <property type="match status" value="1"/>
</dbReference>
<proteinExistence type="inferred from homology"/>
<dbReference type="AlphaFoldDB" id="A0A0K6IN96"/>
<evidence type="ECO:0000259" key="5">
    <source>
        <dbReference type="PROSITE" id="PS51721"/>
    </source>
</evidence>
<organism evidence="6 7">
    <name type="scientific">Tepidiphilus thermophilus</name>
    <dbReference type="NCBI Taxonomy" id="876478"/>
    <lineage>
        <taxon>Bacteria</taxon>
        <taxon>Pseudomonadati</taxon>
        <taxon>Pseudomonadota</taxon>
        <taxon>Hydrogenophilia</taxon>
        <taxon>Hydrogenophilales</taxon>
        <taxon>Hydrogenophilaceae</taxon>
        <taxon>Tepidiphilus</taxon>
    </lineage>
</organism>
<dbReference type="InterPro" id="IPR027417">
    <property type="entry name" value="P-loop_NTPase"/>
</dbReference>